<reference evidence="1" key="1">
    <citation type="journal article" date="2014" name="J. Antimicrob. Chemother.">
        <title>Nucleotide sequences of 16 transmissible plasmids identified in nine multidrug-resistant Escherichia coli isolates expressing an ESBL phenotype isolated from food-producing animals and healthy humans.</title>
        <authorList>
            <person name="Wang J."/>
            <person name="Stephan R."/>
            <person name="Power K."/>
            <person name="Yan Q."/>
            <person name="Hachler H."/>
            <person name="Fanning S."/>
        </authorList>
    </citation>
    <scope>NUCLEOTIDE SEQUENCE</scope>
    <source>
        <strain evidence="1">Human-2291</strain>
        <plasmid evidence="1">pH2291-144</plasmid>
    </source>
</reference>
<dbReference type="AlphaFoldDB" id="A0A075MAW6"/>
<organism evidence="1">
    <name type="scientific">Escherichia coli</name>
    <dbReference type="NCBI Taxonomy" id="562"/>
    <lineage>
        <taxon>Bacteria</taxon>
        <taxon>Pseudomonadati</taxon>
        <taxon>Pseudomonadota</taxon>
        <taxon>Gammaproteobacteria</taxon>
        <taxon>Enterobacterales</taxon>
        <taxon>Enterobacteriaceae</taxon>
        <taxon>Escherichia</taxon>
    </lineage>
</organism>
<sequence>MLNVSFRSTERQTPFIGNACHQSHEAALAVVVGLLAHCLTLDG</sequence>
<evidence type="ECO:0000313" key="1">
    <source>
        <dbReference type="EMBL" id="AIF77742.1"/>
    </source>
</evidence>
<name>A0A075MAW6_ECOLX</name>
<dbReference type="EMBL" id="KJ484628">
    <property type="protein sequence ID" value="AIF77742.1"/>
    <property type="molecule type" value="Genomic_DNA"/>
</dbReference>
<protein>
    <submittedName>
        <fullName evidence="1">Uncharacterized protein</fullName>
    </submittedName>
</protein>
<geneLocation type="plasmid" evidence="1">
    <name>pH2291-144</name>
</geneLocation>
<keyword evidence="1" id="KW-0614">Plasmid</keyword>
<accession>A0A075MAW6</accession>
<proteinExistence type="predicted"/>